<name>A0A6I6LR36_STUST</name>
<evidence type="ECO:0000259" key="3">
    <source>
        <dbReference type="PROSITE" id="PS51352"/>
    </source>
</evidence>
<dbReference type="InterPro" id="IPR050553">
    <property type="entry name" value="Thioredoxin_ResA/DsbE_sf"/>
</dbReference>
<dbReference type="EMBL" id="CP046902">
    <property type="protein sequence ID" value="QGZ31690.1"/>
    <property type="molecule type" value="Genomic_DNA"/>
</dbReference>
<keyword evidence="2" id="KW-0732">Signal</keyword>
<organism evidence="4 5">
    <name type="scientific">Stutzerimonas stutzeri</name>
    <name type="common">Pseudomonas stutzeri</name>
    <dbReference type="NCBI Taxonomy" id="316"/>
    <lineage>
        <taxon>Bacteria</taxon>
        <taxon>Pseudomonadati</taxon>
        <taxon>Pseudomonadota</taxon>
        <taxon>Gammaproteobacteria</taxon>
        <taxon>Pseudomonadales</taxon>
        <taxon>Pseudomonadaceae</taxon>
        <taxon>Stutzerimonas</taxon>
    </lineage>
</organism>
<dbReference type="SUPFAM" id="SSF52833">
    <property type="entry name" value="Thioredoxin-like"/>
    <property type="match status" value="2"/>
</dbReference>
<dbReference type="AlphaFoldDB" id="A0A6I6LR36"/>
<feature type="signal peptide" evidence="2">
    <location>
        <begin position="1"/>
        <end position="37"/>
    </location>
</feature>
<dbReference type="CDD" id="cd02966">
    <property type="entry name" value="TlpA_like_family"/>
    <property type="match status" value="2"/>
</dbReference>
<dbReference type="InterPro" id="IPR036249">
    <property type="entry name" value="Thioredoxin-like_sf"/>
</dbReference>
<feature type="domain" description="Thioredoxin" evidence="3">
    <location>
        <begin position="55"/>
        <end position="192"/>
    </location>
</feature>
<accession>A0A6I6LR36</accession>
<dbReference type="PANTHER" id="PTHR42852:SF13">
    <property type="entry name" value="PROTEIN DIPZ"/>
    <property type="match status" value="1"/>
</dbReference>
<dbReference type="PANTHER" id="PTHR42852">
    <property type="entry name" value="THIOL:DISULFIDE INTERCHANGE PROTEIN DSBE"/>
    <property type="match status" value="1"/>
</dbReference>
<evidence type="ECO:0000313" key="5">
    <source>
        <dbReference type="Proteomes" id="UP000438983"/>
    </source>
</evidence>
<dbReference type="GO" id="GO:0016209">
    <property type="term" value="F:antioxidant activity"/>
    <property type="evidence" value="ECO:0007669"/>
    <property type="project" value="InterPro"/>
</dbReference>
<feature type="chain" id="PRO_5026136827" evidence="2">
    <location>
        <begin position="38"/>
        <end position="357"/>
    </location>
</feature>
<dbReference type="Pfam" id="PF00578">
    <property type="entry name" value="AhpC-TSA"/>
    <property type="match status" value="1"/>
</dbReference>
<dbReference type="InterPro" id="IPR013766">
    <property type="entry name" value="Thioredoxin_domain"/>
</dbReference>
<reference evidence="4 5" key="1">
    <citation type="submission" date="2019-12" db="EMBL/GenBank/DDBJ databases">
        <title>Complete genome sequence of Pseudomonas stutzeri.</title>
        <authorList>
            <person name="Lim S.R."/>
            <person name="Kim J.H."/>
        </authorList>
    </citation>
    <scope>NUCLEOTIDE SEQUENCE [LARGE SCALE GENOMIC DNA]</scope>
    <source>
        <strain evidence="4 5">PM101005</strain>
    </source>
</reference>
<evidence type="ECO:0000256" key="2">
    <source>
        <dbReference type="SAM" id="SignalP"/>
    </source>
</evidence>
<proteinExistence type="predicted"/>
<dbReference type="GO" id="GO:0016491">
    <property type="term" value="F:oxidoreductase activity"/>
    <property type="evidence" value="ECO:0007669"/>
    <property type="project" value="InterPro"/>
</dbReference>
<feature type="region of interest" description="Disordered" evidence="1">
    <location>
        <begin position="191"/>
        <end position="210"/>
    </location>
</feature>
<dbReference type="OrthoDB" id="9796554at2"/>
<dbReference type="Proteomes" id="UP000438983">
    <property type="component" value="Chromosome"/>
</dbReference>
<dbReference type="PROSITE" id="PS51352">
    <property type="entry name" value="THIOREDOXIN_2"/>
    <property type="match status" value="2"/>
</dbReference>
<feature type="compositionally biased region" description="Polar residues" evidence="1">
    <location>
        <begin position="192"/>
        <end position="208"/>
    </location>
</feature>
<evidence type="ECO:0000313" key="4">
    <source>
        <dbReference type="EMBL" id="QGZ31690.1"/>
    </source>
</evidence>
<gene>
    <name evidence="4" type="ORF">GQA94_17105</name>
</gene>
<evidence type="ECO:0000256" key="1">
    <source>
        <dbReference type="SAM" id="MobiDB-lite"/>
    </source>
</evidence>
<dbReference type="Gene3D" id="3.40.30.10">
    <property type="entry name" value="Glutaredoxin"/>
    <property type="match status" value="2"/>
</dbReference>
<sequence length="357" mass="39273">MSNPVQELPLQSPSFLSFIKQFAALLVLGFVLHSAHADDSLDDEGERRARTAGASLIGQPGPVAVLETIEGKKIDLAELYGKKPVYLKFWATWCVPCRQQMPGFEQLQQTMGDRVQVIAVNTGFSDDIESIRAYRKEHQLTMPIMIDDGSLAADLNLRVTPQHVVIGRDGRISHIGHLDDQALHAALERAVSEQTAPASRSETSTAPETPQFAVGDTVTDLSIETLDGRQVQLGKGDKPRALVFFAPWCESYLEESRPETSQACLRVRKDVDNLMGQSDMEWLGVSSGLWVSASDLQDYKNTTPTALPLVLDEQDELFRAFAIRDIPTVVLLDAQGRVANILKPQDSNLVAAVKALR</sequence>
<dbReference type="InterPro" id="IPR000866">
    <property type="entry name" value="AhpC/TSA"/>
</dbReference>
<feature type="domain" description="Thioredoxin" evidence="3">
    <location>
        <begin position="212"/>
        <end position="357"/>
    </location>
</feature>
<protein>
    <submittedName>
        <fullName evidence="4">Redoxin domain-containing protein</fullName>
    </submittedName>
</protein>